<keyword evidence="7 12" id="KW-0819">tRNA processing</keyword>
<evidence type="ECO:0000256" key="7">
    <source>
        <dbReference type="ARBA" id="ARBA00022694"/>
    </source>
</evidence>
<evidence type="ECO:0000256" key="14">
    <source>
        <dbReference type="RuleBase" id="RU003785"/>
    </source>
</evidence>
<evidence type="ECO:0000256" key="8">
    <source>
        <dbReference type="ARBA" id="ARBA00022741"/>
    </source>
</evidence>
<dbReference type="InterPro" id="IPR027417">
    <property type="entry name" value="P-loop_NTPase"/>
</dbReference>
<dbReference type="EC" id="2.5.1.75" evidence="4 12"/>
<comment type="catalytic activity">
    <reaction evidence="11 12">
        <text>adenosine(37) in tRNA + dimethylallyl diphosphate = N(6)-dimethylallyladenosine(37) in tRNA + diphosphate</text>
        <dbReference type="Rhea" id="RHEA:26482"/>
        <dbReference type="Rhea" id="RHEA-COMP:10162"/>
        <dbReference type="Rhea" id="RHEA-COMP:10375"/>
        <dbReference type="ChEBI" id="CHEBI:33019"/>
        <dbReference type="ChEBI" id="CHEBI:57623"/>
        <dbReference type="ChEBI" id="CHEBI:74411"/>
        <dbReference type="ChEBI" id="CHEBI:74415"/>
        <dbReference type="EC" id="2.5.1.75"/>
    </reaction>
</comment>
<dbReference type="InterPro" id="IPR018022">
    <property type="entry name" value="IPT"/>
</dbReference>
<dbReference type="EMBL" id="MHOI01000032">
    <property type="protein sequence ID" value="OGZ60943.1"/>
    <property type="molecule type" value="Genomic_DNA"/>
</dbReference>
<dbReference type="GO" id="GO:0006400">
    <property type="term" value="P:tRNA modification"/>
    <property type="evidence" value="ECO:0007669"/>
    <property type="project" value="TreeGrafter"/>
</dbReference>
<dbReference type="AlphaFoldDB" id="A0A1G2HEN9"/>
<comment type="function">
    <text evidence="2 13">Catalyzes the transfer of a dimethylallyl group onto the adenine at position 37 in tRNAs that read codons beginning with uridine, leading to the formation of N6-(dimethylallyl)adenosine (i(6)A).</text>
</comment>
<dbReference type="SUPFAM" id="SSF52540">
    <property type="entry name" value="P-loop containing nucleoside triphosphate hydrolases"/>
    <property type="match status" value="1"/>
</dbReference>
<evidence type="ECO:0000256" key="3">
    <source>
        <dbReference type="ARBA" id="ARBA00005842"/>
    </source>
</evidence>
<keyword evidence="8 14" id="KW-0547">Nucleotide-binding</keyword>
<evidence type="ECO:0000256" key="1">
    <source>
        <dbReference type="ARBA" id="ARBA00001946"/>
    </source>
</evidence>
<sequence>MDLQKKLPRKLKVKNSSKIEDNNDKPRLVVIVGPTASGKSELAVFLALRFGLRQAQKQYGIQGAEIISADSRQVYEYMDIGTGKITKKEMAGIPHHLLDVAHPSRQFTVVQYKKKALKVIRDIQRRGKLPILVGGTGFYIQAVVDNVDFPAVPPNNKLRSKLRSLSAEELFKKLQKLDPNRAATIDAKNKRRLVRALEIIEATGKLFPSKAGILPAFDTLILGIDITREELNKKIEKRLKKQFSRGLVAEIKRLHEKYGVSWRRLEYHGLEARWVAQYLQGKTIKQELWDNLLQDTKKYAKRQMTWFRRDHRIRWVKNKKEAERIVASFLKNY</sequence>
<evidence type="ECO:0000256" key="10">
    <source>
        <dbReference type="ARBA" id="ARBA00022842"/>
    </source>
</evidence>
<dbReference type="Proteomes" id="UP000179153">
    <property type="component" value="Unassembled WGS sequence"/>
</dbReference>
<evidence type="ECO:0000313" key="16">
    <source>
        <dbReference type="Proteomes" id="UP000179153"/>
    </source>
</evidence>
<evidence type="ECO:0000256" key="2">
    <source>
        <dbReference type="ARBA" id="ARBA00003213"/>
    </source>
</evidence>
<dbReference type="Gene3D" id="3.40.50.300">
    <property type="entry name" value="P-loop containing nucleotide triphosphate hydrolases"/>
    <property type="match status" value="1"/>
</dbReference>
<keyword evidence="6 14" id="KW-0808">Transferase</keyword>
<dbReference type="GO" id="GO:0052381">
    <property type="term" value="F:tRNA dimethylallyltransferase activity"/>
    <property type="evidence" value="ECO:0007669"/>
    <property type="project" value="UniProtKB-EC"/>
</dbReference>
<dbReference type="HAMAP" id="MF_00185">
    <property type="entry name" value="IPP_trans"/>
    <property type="match status" value="1"/>
</dbReference>
<dbReference type="NCBIfam" id="TIGR00174">
    <property type="entry name" value="miaA"/>
    <property type="match status" value="1"/>
</dbReference>
<comment type="similarity">
    <text evidence="3 14">Belongs to the IPP transferase family.</text>
</comment>
<reference evidence="15 16" key="1">
    <citation type="journal article" date="2016" name="Nat. Commun.">
        <title>Thousands of microbial genomes shed light on interconnected biogeochemical processes in an aquifer system.</title>
        <authorList>
            <person name="Anantharaman K."/>
            <person name="Brown C.T."/>
            <person name="Hug L.A."/>
            <person name="Sharon I."/>
            <person name="Castelle C.J."/>
            <person name="Probst A.J."/>
            <person name="Thomas B.C."/>
            <person name="Singh A."/>
            <person name="Wilkins M.J."/>
            <person name="Karaoz U."/>
            <person name="Brodie E.L."/>
            <person name="Williams K.H."/>
            <person name="Hubbard S.S."/>
            <person name="Banfield J.F."/>
        </authorList>
    </citation>
    <scope>NUCLEOTIDE SEQUENCE [LARGE SCALE GENOMIC DNA]</scope>
</reference>
<proteinExistence type="inferred from homology"/>
<dbReference type="Pfam" id="PF01715">
    <property type="entry name" value="IPPT"/>
    <property type="match status" value="1"/>
</dbReference>
<dbReference type="Gene3D" id="1.10.20.140">
    <property type="match status" value="1"/>
</dbReference>
<dbReference type="GO" id="GO:0005524">
    <property type="term" value="F:ATP binding"/>
    <property type="evidence" value="ECO:0007669"/>
    <property type="project" value="UniProtKB-KW"/>
</dbReference>
<dbReference type="PANTHER" id="PTHR11088">
    <property type="entry name" value="TRNA DIMETHYLALLYLTRANSFERASE"/>
    <property type="match status" value="1"/>
</dbReference>
<keyword evidence="10" id="KW-0460">Magnesium</keyword>
<organism evidence="15 16">
    <name type="scientific">Candidatus Spechtbacteria bacterium RIFCSPLOWO2_01_FULL_46_10</name>
    <dbReference type="NCBI Taxonomy" id="1802163"/>
    <lineage>
        <taxon>Bacteria</taxon>
        <taxon>Candidatus Spechtiibacteriota</taxon>
    </lineage>
</organism>
<evidence type="ECO:0000256" key="4">
    <source>
        <dbReference type="ARBA" id="ARBA00012665"/>
    </source>
</evidence>
<comment type="caution">
    <text evidence="15">The sequence shown here is derived from an EMBL/GenBank/DDBJ whole genome shotgun (WGS) entry which is preliminary data.</text>
</comment>
<evidence type="ECO:0000256" key="6">
    <source>
        <dbReference type="ARBA" id="ARBA00022679"/>
    </source>
</evidence>
<dbReference type="InterPro" id="IPR039657">
    <property type="entry name" value="Dimethylallyltransferase"/>
</dbReference>
<evidence type="ECO:0000256" key="11">
    <source>
        <dbReference type="ARBA" id="ARBA00049563"/>
    </source>
</evidence>
<comment type="cofactor">
    <cofactor evidence="1">
        <name>Mg(2+)</name>
        <dbReference type="ChEBI" id="CHEBI:18420"/>
    </cofactor>
</comment>
<dbReference type="PANTHER" id="PTHR11088:SF60">
    <property type="entry name" value="TRNA DIMETHYLALLYLTRANSFERASE"/>
    <property type="match status" value="1"/>
</dbReference>
<evidence type="ECO:0000313" key="15">
    <source>
        <dbReference type="EMBL" id="OGZ60943.1"/>
    </source>
</evidence>
<gene>
    <name evidence="15" type="ORF">A2932_01195</name>
</gene>
<feature type="non-terminal residue" evidence="15">
    <location>
        <position position="333"/>
    </location>
</feature>
<keyword evidence="9 14" id="KW-0067">ATP-binding</keyword>
<evidence type="ECO:0000256" key="9">
    <source>
        <dbReference type="ARBA" id="ARBA00022840"/>
    </source>
</evidence>
<protein>
    <recommendedName>
        <fullName evidence="5 12">tRNA dimethylallyltransferase</fullName>
        <ecNumber evidence="4 12">2.5.1.75</ecNumber>
    </recommendedName>
</protein>
<accession>A0A1G2HEN9</accession>
<evidence type="ECO:0000256" key="12">
    <source>
        <dbReference type="RuleBase" id="RU003783"/>
    </source>
</evidence>
<name>A0A1G2HEN9_9BACT</name>
<evidence type="ECO:0000256" key="13">
    <source>
        <dbReference type="RuleBase" id="RU003784"/>
    </source>
</evidence>
<evidence type="ECO:0000256" key="5">
    <source>
        <dbReference type="ARBA" id="ARBA00017477"/>
    </source>
</evidence>